<keyword evidence="1" id="KW-0479">Metal-binding</keyword>
<dbReference type="GO" id="GO:0008270">
    <property type="term" value="F:zinc ion binding"/>
    <property type="evidence" value="ECO:0007669"/>
    <property type="project" value="UniProtKB-KW"/>
</dbReference>
<gene>
    <name evidence="6" type="ORF">R3P38DRAFT_3435722</name>
</gene>
<evidence type="ECO:0000313" key="7">
    <source>
        <dbReference type="Proteomes" id="UP001362999"/>
    </source>
</evidence>
<dbReference type="Proteomes" id="UP001362999">
    <property type="component" value="Unassembled WGS sequence"/>
</dbReference>
<dbReference type="AlphaFoldDB" id="A0AAV9ZVF6"/>
<dbReference type="InterPro" id="IPR002867">
    <property type="entry name" value="IBR_dom"/>
</dbReference>
<reference evidence="6 7" key="1">
    <citation type="journal article" date="2024" name="J Genomics">
        <title>Draft genome sequencing and assembly of Favolaschia claudopus CIRM-BRFM 2984 isolated from oak limbs.</title>
        <authorList>
            <person name="Navarro D."/>
            <person name="Drula E."/>
            <person name="Chaduli D."/>
            <person name="Cazenave R."/>
            <person name="Ahrendt S."/>
            <person name="Wang J."/>
            <person name="Lipzen A."/>
            <person name="Daum C."/>
            <person name="Barry K."/>
            <person name="Grigoriev I.V."/>
            <person name="Favel A."/>
            <person name="Rosso M.N."/>
            <person name="Martin F."/>
        </authorList>
    </citation>
    <scope>NUCLEOTIDE SEQUENCE [LARGE SCALE GENOMIC DNA]</scope>
    <source>
        <strain evidence="6 7">CIRM-BRFM 2984</strain>
    </source>
</reference>
<evidence type="ECO:0000313" key="6">
    <source>
        <dbReference type="EMBL" id="KAK6992390.1"/>
    </source>
</evidence>
<dbReference type="InterPro" id="IPR031127">
    <property type="entry name" value="E3_UB_ligase_RBR"/>
</dbReference>
<accession>A0AAV9ZVF6</accession>
<dbReference type="GO" id="GO:0016567">
    <property type="term" value="P:protein ubiquitination"/>
    <property type="evidence" value="ECO:0007669"/>
    <property type="project" value="InterPro"/>
</dbReference>
<keyword evidence="3" id="KW-0833">Ubl conjugation pathway</keyword>
<sequence>MSALLDIDAASAALISQLALEDIAEIGDSSKGKGRAGAPLSDGDCAFSAYEEEMQDMLRFFQDLELARSIDNALELDQPALSVLSVVEDGARDDHAYAAALEGGQPLPAQSEVQRLMEDPDFNLPMDGNRGVYAYLEVRLRISFTKKAQEYTTVFKNRLYCPRPTCSIFLGSIENHLENPACPRCATEIAHPGDACGENVAVEQVKALAREQHWQTCPGCGQIIDLQQGCFHMTCRCRTEFCYVCAARWRNCTCPQWDEARLILTAEQRVQNEMGPQARALAPAIYQHRVEHRVERHQEKLKLRQRPPETAIAPHRRQRRHSGGPSYIETWVHRDQIHRHPELVKTHFCSAANSKKWTFALDPRLWASAIEFYKSDSYNQIESFAVVFRRNQGFLRAGKRLQNFDFPTPNRVVET</sequence>
<dbReference type="SUPFAM" id="SSF57850">
    <property type="entry name" value="RING/U-box"/>
    <property type="match status" value="1"/>
</dbReference>
<evidence type="ECO:0000256" key="1">
    <source>
        <dbReference type="ARBA" id="ARBA00022723"/>
    </source>
</evidence>
<organism evidence="6 7">
    <name type="scientific">Favolaschia claudopus</name>
    <dbReference type="NCBI Taxonomy" id="2862362"/>
    <lineage>
        <taxon>Eukaryota</taxon>
        <taxon>Fungi</taxon>
        <taxon>Dikarya</taxon>
        <taxon>Basidiomycota</taxon>
        <taxon>Agaricomycotina</taxon>
        <taxon>Agaricomycetes</taxon>
        <taxon>Agaricomycetidae</taxon>
        <taxon>Agaricales</taxon>
        <taxon>Marasmiineae</taxon>
        <taxon>Mycenaceae</taxon>
        <taxon>Favolaschia</taxon>
    </lineage>
</organism>
<dbReference type="EMBL" id="JAWWNJ010000111">
    <property type="protein sequence ID" value="KAK6992390.1"/>
    <property type="molecule type" value="Genomic_DNA"/>
</dbReference>
<proteinExistence type="predicted"/>
<dbReference type="PANTHER" id="PTHR11685">
    <property type="entry name" value="RBR FAMILY RING FINGER AND IBR DOMAIN-CONTAINING"/>
    <property type="match status" value="1"/>
</dbReference>
<dbReference type="CDD" id="cd22584">
    <property type="entry name" value="Rcat_RBR_unk"/>
    <property type="match status" value="1"/>
</dbReference>
<name>A0AAV9ZVF6_9AGAR</name>
<keyword evidence="7" id="KW-1185">Reference proteome</keyword>
<keyword evidence="2" id="KW-0863">Zinc-finger</keyword>
<evidence type="ECO:0000256" key="2">
    <source>
        <dbReference type="ARBA" id="ARBA00022771"/>
    </source>
</evidence>
<evidence type="ECO:0000256" key="3">
    <source>
        <dbReference type="ARBA" id="ARBA00022786"/>
    </source>
</evidence>
<dbReference type="Pfam" id="PF01485">
    <property type="entry name" value="IBR"/>
    <property type="match status" value="1"/>
</dbReference>
<dbReference type="Gene3D" id="1.20.120.1750">
    <property type="match status" value="1"/>
</dbReference>
<evidence type="ECO:0000256" key="4">
    <source>
        <dbReference type="ARBA" id="ARBA00022833"/>
    </source>
</evidence>
<feature type="domain" description="IBR" evidence="5">
    <location>
        <begin position="207"/>
        <end position="254"/>
    </location>
</feature>
<protein>
    <recommendedName>
        <fullName evidence="5">IBR domain-containing protein</fullName>
    </recommendedName>
</protein>
<dbReference type="GO" id="GO:0004842">
    <property type="term" value="F:ubiquitin-protein transferase activity"/>
    <property type="evidence" value="ECO:0007669"/>
    <property type="project" value="InterPro"/>
</dbReference>
<keyword evidence="4" id="KW-0862">Zinc</keyword>
<comment type="caution">
    <text evidence="6">The sequence shown here is derived from an EMBL/GenBank/DDBJ whole genome shotgun (WGS) entry which is preliminary data.</text>
</comment>
<evidence type="ECO:0000259" key="5">
    <source>
        <dbReference type="Pfam" id="PF01485"/>
    </source>
</evidence>